<dbReference type="RefSeq" id="WP_148305438.1">
    <property type="nucleotide sequence ID" value="NZ_CP007646.1"/>
</dbReference>
<dbReference type="SUPFAM" id="SSF88659">
    <property type="entry name" value="Sigma3 and sigma4 domains of RNA polymerase sigma factors"/>
    <property type="match status" value="1"/>
</dbReference>
<dbReference type="EMBL" id="CP007646">
    <property type="protein sequence ID" value="AIR11007.1"/>
    <property type="molecule type" value="Genomic_DNA"/>
</dbReference>
<dbReference type="InterPro" id="IPR013324">
    <property type="entry name" value="RNA_pol_sigma_r3/r4-like"/>
</dbReference>
<evidence type="ECO:0000313" key="3">
    <source>
        <dbReference type="Proteomes" id="UP000029488"/>
    </source>
</evidence>
<dbReference type="InterPro" id="IPR014284">
    <property type="entry name" value="RNA_pol_sigma-70_dom"/>
</dbReference>
<name>A0A089RWU1_9LACO</name>
<dbReference type="GO" id="GO:0000428">
    <property type="term" value="C:DNA-directed RNA polymerase complex"/>
    <property type="evidence" value="ECO:0007669"/>
    <property type="project" value="UniProtKB-KW"/>
</dbReference>
<dbReference type="Pfam" id="PF08281">
    <property type="entry name" value="Sigma70_r4_2"/>
    <property type="match status" value="1"/>
</dbReference>
<reference evidence="2 3" key="1">
    <citation type="journal article" date="2014" name="BMC Genomics">
        <title>Unusual genome complexity in Lactobacillus salivarius JCM1046.</title>
        <authorList>
            <person name="Raftis E.J."/>
            <person name="Forde B.M."/>
            <person name="Claesson M.J."/>
            <person name="O'Toole P.W."/>
        </authorList>
    </citation>
    <scope>NUCLEOTIDE SEQUENCE [LARGE SCALE GENOMIC DNA]</scope>
    <source>
        <strain evidence="2 3">JCM1046</strain>
    </source>
</reference>
<dbReference type="GO" id="GO:0016987">
    <property type="term" value="F:sigma factor activity"/>
    <property type="evidence" value="ECO:0007669"/>
    <property type="project" value="InterPro"/>
</dbReference>
<dbReference type="AlphaFoldDB" id="A0A089RWU1"/>
<dbReference type="Gene3D" id="1.10.10.10">
    <property type="entry name" value="Winged helix-like DNA-binding domain superfamily/Winged helix DNA-binding domain"/>
    <property type="match status" value="1"/>
</dbReference>
<dbReference type="KEGG" id="lsj:LSJ_1347"/>
<dbReference type="Proteomes" id="UP000029488">
    <property type="component" value="Chromosome"/>
</dbReference>
<evidence type="ECO:0000313" key="2">
    <source>
        <dbReference type="EMBL" id="AIR11007.1"/>
    </source>
</evidence>
<feature type="domain" description="RNA polymerase sigma factor 70 region 4 type 2" evidence="1">
    <location>
        <begin position="115"/>
        <end position="165"/>
    </location>
</feature>
<gene>
    <name evidence="2" type="ORF">LSJ_1347</name>
</gene>
<proteinExistence type="predicted"/>
<keyword evidence="2" id="KW-0804">Transcription</keyword>
<dbReference type="InterPro" id="IPR036388">
    <property type="entry name" value="WH-like_DNA-bd_sf"/>
</dbReference>
<keyword evidence="2" id="KW-0240">DNA-directed RNA polymerase</keyword>
<dbReference type="NCBIfam" id="TIGR02937">
    <property type="entry name" value="sigma70-ECF"/>
    <property type="match status" value="1"/>
</dbReference>
<organism evidence="2 3">
    <name type="scientific">Ligilactobacillus salivarius</name>
    <dbReference type="NCBI Taxonomy" id="1624"/>
    <lineage>
        <taxon>Bacteria</taxon>
        <taxon>Bacillati</taxon>
        <taxon>Bacillota</taxon>
        <taxon>Bacilli</taxon>
        <taxon>Lactobacillales</taxon>
        <taxon>Lactobacillaceae</taxon>
        <taxon>Ligilactobacillus</taxon>
    </lineage>
</organism>
<evidence type="ECO:0000259" key="1">
    <source>
        <dbReference type="Pfam" id="PF08281"/>
    </source>
</evidence>
<dbReference type="GO" id="GO:0003677">
    <property type="term" value="F:DNA binding"/>
    <property type="evidence" value="ECO:0007669"/>
    <property type="project" value="InterPro"/>
</dbReference>
<accession>A0A089RWU1</accession>
<protein>
    <submittedName>
        <fullName evidence="2">DNA-directed RNA polymerase specialized sigma subunit</fullName>
    </submittedName>
</protein>
<dbReference type="InterPro" id="IPR013249">
    <property type="entry name" value="RNA_pol_sigma70_r4_t2"/>
</dbReference>
<sequence length="175" mass="20161">MLFFKKTDYEVVAEQDGEFTVRIKGKAGQTITVDKAVGEVILDLDNDQYNSDHRFYRHQDVFFQEKSDDVEIDSFDSIADRSSIEATSTYGQEPLLDQLIEQEDAAEHARLVALLPEALATLTDKQHYVIEHFFLMGEKQNVIAKQMQVSPMMVHKHLEAAKKKLRTFYETEAEK</sequence>
<dbReference type="GO" id="GO:0006352">
    <property type="term" value="P:DNA-templated transcription initiation"/>
    <property type="evidence" value="ECO:0007669"/>
    <property type="project" value="InterPro"/>
</dbReference>